<dbReference type="OrthoDB" id="7630206at2"/>
<accession>A0A426V953</accession>
<dbReference type="AlphaFoldDB" id="A0A426V953"/>
<dbReference type="InterPro" id="IPR036034">
    <property type="entry name" value="PDZ_sf"/>
</dbReference>
<dbReference type="RefSeq" id="WP_125244382.1">
    <property type="nucleotide sequence ID" value="NZ_RSED01000013.1"/>
</dbReference>
<evidence type="ECO:0000313" key="2">
    <source>
        <dbReference type="Proteomes" id="UP000269265"/>
    </source>
</evidence>
<organism evidence="1 2">
    <name type="scientific">Aquabacterium soli</name>
    <dbReference type="NCBI Taxonomy" id="2493092"/>
    <lineage>
        <taxon>Bacteria</taxon>
        <taxon>Pseudomonadati</taxon>
        <taxon>Pseudomonadota</taxon>
        <taxon>Betaproteobacteria</taxon>
        <taxon>Burkholderiales</taxon>
        <taxon>Aquabacterium</taxon>
    </lineage>
</organism>
<protein>
    <recommendedName>
        <fullName evidence="3">PDZ domain-containing protein</fullName>
    </recommendedName>
</protein>
<dbReference type="SUPFAM" id="SSF50156">
    <property type="entry name" value="PDZ domain-like"/>
    <property type="match status" value="1"/>
</dbReference>
<proteinExistence type="predicted"/>
<dbReference type="EMBL" id="RSED01000013">
    <property type="protein sequence ID" value="RRS03290.1"/>
    <property type="molecule type" value="Genomic_DNA"/>
</dbReference>
<sequence length="554" mass="60819">MAPASPDTTGAPPAEVSTGLLTVPMLEATPACLRVTQIGWFSGLRGSGLRVGDRIVAVDGEPVNAQATPAEMQQAIGTYSEALRWAKAGAHDGTPVTLTVMRRATPGQGWQTLDVTGALRPRPNVRTADNRILLGPGGPPEMYENDGFDRGWGPWAEAFAKSASAVLDDPLYALSLTSSYELGNLLAQEPRVRLLAQKYPSPFADAVQQDFEAMRERLQGPAITLPEGAMDYRAQGEQRADEIRQQAQAAWTALRAELADRSITPLFPAEHPIHGRRDAVVGRYATLPPLRNRDWVGEAGRTWFVAGNPREGWYFADAESDQAVWMMDALARYRRLVVPSIDERYELVGQVDAQPGQLVVGERAHFGLRLTPVAALIGGAMFVDLRKAVDGVARFAGEDALRDQGGAAPPDTASPTEVLEAMVRALKAADQDLWISLFATWAVGALPDGRPQFKANAVEQPARYFEEARRRIMERVHDLRPVWVDDVRVIFPGDAYPGQLRLEEVKVEMQHIGLFDGVYRPFSDVTVNRWWTLQRIGLPGQPLGPWRVTSLQAI</sequence>
<dbReference type="Proteomes" id="UP000269265">
    <property type="component" value="Unassembled WGS sequence"/>
</dbReference>
<keyword evidence="2" id="KW-1185">Reference proteome</keyword>
<evidence type="ECO:0000313" key="1">
    <source>
        <dbReference type="EMBL" id="RRS03290.1"/>
    </source>
</evidence>
<dbReference type="Gene3D" id="2.30.42.10">
    <property type="match status" value="1"/>
</dbReference>
<comment type="caution">
    <text evidence="1">The sequence shown here is derived from an EMBL/GenBank/DDBJ whole genome shotgun (WGS) entry which is preliminary data.</text>
</comment>
<evidence type="ECO:0008006" key="3">
    <source>
        <dbReference type="Google" id="ProtNLM"/>
    </source>
</evidence>
<name>A0A426V953_9BURK</name>
<reference evidence="1 2" key="1">
    <citation type="submission" date="2018-12" db="EMBL/GenBank/DDBJ databases">
        <title>The whole draft genome of Aquabacterium sp. SJQ9.</title>
        <authorList>
            <person name="Sun L."/>
            <person name="Gao X."/>
            <person name="Chen W."/>
            <person name="Huang K."/>
        </authorList>
    </citation>
    <scope>NUCLEOTIDE SEQUENCE [LARGE SCALE GENOMIC DNA]</scope>
    <source>
        <strain evidence="1 2">SJQ9</strain>
    </source>
</reference>
<gene>
    <name evidence="1" type="ORF">EIP75_16520</name>
</gene>